<dbReference type="EMBL" id="LBTR01000015">
    <property type="protein sequence ID" value="KKQ45436.1"/>
    <property type="molecule type" value="Genomic_DNA"/>
</dbReference>
<reference evidence="3 4" key="1">
    <citation type="journal article" date="2015" name="Nature">
        <title>rRNA introns, odd ribosomes, and small enigmatic genomes across a large radiation of phyla.</title>
        <authorList>
            <person name="Brown C.T."/>
            <person name="Hug L.A."/>
            <person name="Thomas B.C."/>
            <person name="Sharon I."/>
            <person name="Castelle C.J."/>
            <person name="Singh A."/>
            <person name="Wilkins M.J."/>
            <person name="Williams K.H."/>
            <person name="Banfield J.F."/>
        </authorList>
    </citation>
    <scope>NUCLEOTIDE SEQUENCE [LARGE SCALE GENOMIC DNA]</scope>
</reference>
<evidence type="ECO:0000259" key="2">
    <source>
        <dbReference type="PROSITE" id="PS50164"/>
    </source>
</evidence>
<dbReference type="InterPro" id="IPR000305">
    <property type="entry name" value="GIY-YIG_endonuc"/>
</dbReference>
<feature type="domain" description="GIY-YIG" evidence="2">
    <location>
        <begin position="1"/>
        <end position="75"/>
    </location>
</feature>
<dbReference type="AlphaFoldDB" id="A0A0G0KXZ2"/>
<evidence type="ECO:0000256" key="1">
    <source>
        <dbReference type="ARBA" id="ARBA00007435"/>
    </source>
</evidence>
<proteinExistence type="inferred from homology"/>
<comment type="caution">
    <text evidence="3">The sequence shown here is derived from an EMBL/GenBank/DDBJ whole genome shotgun (WGS) entry which is preliminary data.</text>
</comment>
<dbReference type="SUPFAM" id="SSF82771">
    <property type="entry name" value="GIY-YIG endonuclease"/>
    <property type="match status" value="1"/>
</dbReference>
<dbReference type="PROSITE" id="PS50164">
    <property type="entry name" value="GIY_YIG"/>
    <property type="match status" value="1"/>
</dbReference>
<dbReference type="PANTHER" id="PTHR34477">
    <property type="entry name" value="UPF0213 PROTEIN YHBQ"/>
    <property type="match status" value="1"/>
</dbReference>
<comment type="similarity">
    <text evidence="1">Belongs to the UPF0213 family.</text>
</comment>
<dbReference type="InterPro" id="IPR050190">
    <property type="entry name" value="UPF0213_domain"/>
</dbReference>
<organism evidence="3 4">
    <name type="scientific">Candidatus Woesebacteria bacterium GW2011_GWA1_37_8</name>
    <dbReference type="NCBI Taxonomy" id="1618546"/>
    <lineage>
        <taxon>Bacteria</taxon>
        <taxon>Candidatus Woeseibacteriota</taxon>
    </lineage>
</organism>
<dbReference type="Gene3D" id="3.40.1440.10">
    <property type="entry name" value="GIY-YIG endonuclease"/>
    <property type="match status" value="1"/>
</dbReference>
<name>A0A0G0KXZ2_9BACT</name>
<dbReference type="Proteomes" id="UP000034603">
    <property type="component" value="Unassembled WGS sequence"/>
</dbReference>
<dbReference type="Pfam" id="PF01541">
    <property type="entry name" value="GIY-YIG"/>
    <property type="match status" value="1"/>
</dbReference>
<evidence type="ECO:0000313" key="4">
    <source>
        <dbReference type="Proteomes" id="UP000034603"/>
    </source>
</evidence>
<sequence>MYYVYLLKSLKDKKYYIGQTEDVTKRFELHNSGKVTSTKYRRPLVLIGYETFNTRNEARWHEYNMKQHSDKKYKFIRKLESLKMNTEVG</sequence>
<accession>A0A0G0KXZ2</accession>
<dbReference type="PANTHER" id="PTHR34477:SF1">
    <property type="entry name" value="UPF0213 PROTEIN YHBQ"/>
    <property type="match status" value="1"/>
</dbReference>
<gene>
    <name evidence="3" type="ORF">US62_C0015G0017</name>
</gene>
<evidence type="ECO:0000313" key="3">
    <source>
        <dbReference type="EMBL" id="KKQ45436.1"/>
    </source>
</evidence>
<dbReference type="InterPro" id="IPR035901">
    <property type="entry name" value="GIY-YIG_endonuc_sf"/>
</dbReference>
<protein>
    <submittedName>
        <fullName evidence="3">Protein containing GIY-YIG catalytic domain protein</fullName>
    </submittedName>
</protein>